<comment type="subcellular location">
    <subcellularLocation>
        <location evidence="2">Cytoplasm</location>
    </subcellularLocation>
</comment>
<keyword evidence="7" id="KW-0479">Metal-binding</keyword>
<dbReference type="SUPFAM" id="SSF56300">
    <property type="entry name" value="Metallo-dependent phosphatases"/>
    <property type="match status" value="1"/>
</dbReference>
<evidence type="ECO:0000256" key="4">
    <source>
        <dbReference type="ARBA" id="ARBA00013081"/>
    </source>
</evidence>
<sequence length="331" mass="38242">MVSKLAICFTISCNQLLQDFLLSYRWCNFLTKVMAKENFFRKAENHSFPDFKKENEGCWNGPFYFIQGADTQLGLIENYIEKKPNPGWEKEIKLTKAAIEAINAMTPRPHFFVVCGDLIDAFPGTSLRKPQEEDFFRLFKELHPDIPLVCVCGNHDVGNNPTHESIQVYNNSFGDDYFTFYVGGVMFIVINSQFFKAPEQVQDLAEEQERWLEEQLAEAKSGKYKHVLVFQHIPWFIKKSDEEDSYFNIDSEIREKMLQKLYDANVRAVFCGHWHGNAGGFYKDLEVVVTSAVGGQLRGDKSGFRVVKLKDKCIKHEYYAFEDAPKNISLD</sequence>
<evidence type="ECO:0000256" key="9">
    <source>
        <dbReference type="ARBA" id="ARBA00032900"/>
    </source>
</evidence>
<keyword evidence="8" id="KW-0378">Hydrolase</keyword>
<dbReference type="Pfam" id="PF00149">
    <property type="entry name" value="Metallophos"/>
    <property type="match status" value="1"/>
</dbReference>
<dbReference type="InterPro" id="IPR041867">
    <property type="entry name" value="MPP_CSTP1"/>
</dbReference>
<dbReference type="GO" id="GO:0005737">
    <property type="term" value="C:cytoplasm"/>
    <property type="evidence" value="ECO:0007669"/>
    <property type="project" value="UniProtKB-SubCell"/>
</dbReference>
<comment type="cofactor">
    <cofactor evidence="1">
        <name>a divalent metal cation</name>
        <dbReference type="ChEBI" id="CHEBI:60240"/>
    </cofactor>
</comment>
<comment type="catalytic activity">
    <reaction evidence="11">
        <text>O-phospho-L-threonyl-[protein] + H2O = L-threonyl-[protein] + phosphate</text>
        <dbReference type="Rhea" id="RHEA:47004"/>
        <dbReference type="Rhea" id="RHEA-COMP:11060"/>
        <dbReference type="Rhea" id="RHEA-COMP:11605"/>
        <dbReference type="ChEBI" id="CHEBI:15377"/>
        <dbReference type="ChEBI" id="CHEBI:30013"/>
        <dbReference type="ChEBI" id="CHEBI:43474"/>
        <dbReference type="ChEBI" id="CHEBI:61977"/>
        <dbReference type="EC" id="3.1.3.16"/>
    </reaction>
</comment>
<dbReference type="PANTHER" id="PTHR43143">
    <property type="entry name" value="METALLOPHOSPHOESTERASE, CALCINEURIN SUPERFAMILY"/>
    <property type="match status" value="1"/>
</dbReference>
<comment type="catalytic activity">
    <reaction evidence="10">
        <text>O-phospho-L-seryl-[protein] + H2O = L-seryl-[protein] + phosphate</text>
        <dbReference type="Rhea" id="RHEA:20629"/>
        <dbReference type="Rhea" id="RHEA-COMP:9863"/>
        <dbReference type="Rhea" id="RHEA-COMP:11604"/>
        <dbReference type="ChEBI" id="CHEBI:15377"/>
        <dbReference type="ChEBI" id="CHEBI:29999"/>
        <dbReference type="ChEBI" id="CHEBI:43474"/>
        <dbReference type="ChEBI" id="CHEBI:83421"/>
        <dbReference type="EC" id="3.1.3.16"/>
    </reaction>
</comment>
<keyword evidence="14" id="KW-1185">Reference proteome</keyword>
<name>A0AAV4TUN4_9ARAC</name>
<gene>
    <name evidence="13" type="primary">cpped1</name>
    <name evidence="13" type="ORF">CDAR_437171</name>
</gene>
<dbReference type="Gene3D" id="3.60.21.10">
    <property type="match status" value="1"/>
</dbReference>
<dbReference type="GO" id="GO:0046872">
    <property type="term" value="F:metal ion binding"/>
    <property type="evidence" value="ECO:0007669"/>
    <property type="project" value="UniProtKB-KW"/>
</dbReference>
<keyword evidence="6" id="KW-0963">Cytoplasm</keyword>
<reference evidence="13 14" key="1">
    <citation type="submission" date="2021-06" db="EMBL/GenBank/DDBJ databases">
        <title>Caerostris darwini draft genome.</title>
        <authorList>
            <person name="Kono N."/>
            <person name="Arakawa K."/>
        </authorList>
    </citation>
    <scope>NUCLEOTIDE SEQUENCE [LARGE SCALE GENOMIC DNA]</scope>
</reference>
<evidence type="ECO:0000256" key="6">
    <source>
        <dbReference type="ARBA" id="ARBA00022490"/>
    </source>
</evidence>
<organism evidence="13 14">
    <name type="scientific">Caerostris darwini</name>
    <dbReference type="NCBI Taxonomy" id="1538125"/>
    <lineage>
        <taxon>Eukaryota</taxon>
        <taxon>Metazoa</taxon>
        <taxon>Ecdysozoa</taxon>
        <taxon>Arthropoda</taxon>
        <taxon>Chelicerata</taxon>
        <taxon>Arachnida</taxon>
        <taxon>Araneae</taxon>
        <taxon>Araneomorphae</taxon>
        <taxon>Entelegynae</taxon>
        <taxon>Araneoidea</taxon>
        <taxon>Araneidae</taxon>
        <taxon>Caerostris</taxon>
    </lineage>
</organism>
<dbReference type="PANTHER" id="PTHR43143:SF1">
    <property type="entry name" value="SERINE_THREONINE-PROTEIN PHOSPHATASE CPPED1"/>
    <property type="match status" value="1"/>
</dbReference>
<dbReference type="InterPro" id="IPR051918">
    <property type="entry name" value="STPP_CPPED1"/>
</dbReference>
<dbReference type="InterPro" id="IPR004843">
    <property type="entry name" value="Calcineurin-like_PHP"/>
</dbReference>
<evidence type="ECO:0000256" key="3">
    <source>
        <dbReference type="ARBA" id="ARBA00010567"/>
    </source>
</evidence>
<dbReference type="GO" id="GO:0004722">
    <property type="term" value="F:protein serine/threonine phosphatase activity"/>
    <property type="evidence" value="ECO:0007669"/>
    <property type="project" value="UniProtKB-EC"/>
</dbReference>
<evidence type="ECO:0000256" key="2">
    <source>
        <dbReference type="ARBA" id="ARBA00004496"/>
    </source>
</evidence>
<evidence type="ECO:0000256" key="1">
    <source>
        <dbReference type="ARBA" id="ARBA00001968"/>
    </source>
</evidence>
<feature type="domain" description="Calcineurin-like phosphoesterase" evidence="12">
    <location>
        <begin position="98"/>
        <end position="276"/>
    </location>
</feature>
<dbReference type="Proteomes" id="UP001054837">
    <property type="component" value="Unassembled WGS sequence"/>
</dbReference>
<dbReference type="EC" id="3.1.3.16" evidence="4"/>
<proteinExistence type="inferred from homology"/>
<evidence type="ECO:0000313" key="13">
    <source>
        <dbReference type="EMBL" id="GIY49181.1"/>
    </source>
</evidence>
<evidence type="ECO:0000256" key="11">
    <source>
        <dbReference type="ARBA" id="ARBA00048336"/>
    </source>
</evidence>
<dbReference type="AlphaFoldDB" id="A0AAV4TUN4"/>
<dbReference type="CDD" id="cd07395">
    <property type="entry name" value="MPP_CSTP1"/>
    <property type="match status" value="1"/>
</dbReference>
<dbReference type="InterPro" id="IPR029052">
    <property type="entry name" value="Metallo-depent_PP-like"/>
</dbReference>
<evidence type="ECO:0000256" key="10">
    <source>
        <dbReference type="ARBA" id="ARBA00047761"/>
    </source>
</evidence>
<comment type="similarity">
    <text evidence="3">Belongs to the metallophosphoesterase superfamily. CPPED1 family.</text>
</comment>
<evidence type="ECO:0000256" key="5">
    <source>
        <dbReference type="ARBA" id="ARBA00013356"/>
    </source>
</evidence>
<accession>A0AAV4TUN4</accession>
<evidence type="ECO:0000313" key="14">
    <source>
        <dbReference type="Proteomes" id="UP001054837"/>
    </source>
</evidence>
<dbReference type="EMBL" id="BPLQ01010207">
    <property type="protein sequence ID" value="GIY49181.1"/>
    <property type="molecule type" value="Genomic_DNA"/>
</dbReference>
<evidence type="ECO:0000256" key="7">
    <source>
        <dbReference type="ARBA" id="ARBA00022723"/>
    </source>
</evidence>
<protein>
    <recommendedName>
        <fullName evidence="5">Serine/threonine-protein phosphatase CPPED1</fullName>
        <ecNumber evidence="4">3.1.3.16</ecNumber>
    </recommendedName>
    <alternativeName>
        <fullName evidence="9">Calcineurin-like phosphoesterase domain-containing protein 1</fullName>
    </alternativeName>
</protein>
<evidence type="ECO:0000256" key="8">
    <source>
        <dbReference type="ARBA" id="ARBA00022801"/>
    </source>
</evidence>
<evidence type="ECO:0000259" key="12">
    <source>
        <dbReference type="Pfam" id="PF00149"/>
    </source>
</evidence>
<comment type="caution">
    <text evidence="13">The sequence shown here is derived from an EMBL/GenBank/DDBJ whole genome shotgun (WGS) entry which is preliminary data.</text>
</comment>